<gene>
    <name evidence="1" type="ORF">FA14DRAFT_846</name>
</gene>
<reference evidence="1 2" key="1">
    <citation type="journal article" date="2018" name="Mol. Biol. Evol.">
        <title>Broad Genomic Sampling Reveals a Smut Pathogenic Ancestry of the Fungal Clade Ustilaginomycotina.</title>
        <authorList>
            <person name="Kijpornyongpan T."/>
            <person name="Mondo S.J."/>
            <person name="Barry K."/>
            <person name="Sandor L."/>
            <person name="Lee J."/>
            <person name="Lipzen A."/>
            <person name="Pangilinan J."/>
            <person name="LaButti K."/>
            <person name="Hainaut M."/>
            <person name="Henrissat B."/>
            <person name="Grigoriev I.V."/>
            <person name="Spatafora J.W."/>
            <person name="Aime M.C."/>
        </authorList>
    </citation>
    <scope>NUCLEOTIDE SEQUENCE [LARGE SCALE GENOMIC DNA]</scope>
    <source>
        <strain evidence="1 2">MCA 3882</strain>
    </source>
</reference>
<dbReference type="RefSeq" id="XP_025356765.1">
    <property type="nucleotide sequence ID" value="XM_025502982.1"/>
</dbReference>
<organism evidence="1 2">
    <name type="scientific">Meira miltonrushii</name>
    <dbReference type="NCBI Taxonomy" id="1280837"/>
    <lineage>
        <taxon>Eukaryota</taxon>
        <taxon>Fungi</taxon>
        <taxon>Dikarya</taxon>
        <taxon>Basidiomycota</taxon>
        <taxon>Ustilaginomycotina</taxon>
        <taxon>Exobasidiomycetes</taxon>
        <taxon>Exobasidiales</taxon>
        <taxon>Brachybasidiaceae</taxon>
        <taxon>Meira</taxon>
    </lineage>
</organism>
<dbReference type="OrthoDB" id="10382659at2759"/>
<dbReference type="GeneID" id="37024763"/>
<accession>A0A316VJI6</accession>
<keyword evidence="2" id="KW-1185">Reference proteome</keyword>
<dbReference type="EMBL" id="KZ819602">
    <property type="protein sequence ID" value="PWN36463.1"/>
    <property type="molecule type" value="Genomic_DNA"/>
</dbReference>
<dbReference type="AlphaFoldDB" id="A0A316VJI6"/>
<sequence>MKDHQINLAIATHTSDSFAHIESHFYQSAARELHHGGELYFIAANIFPITSQDAHDHVAVFEALLSCITGSFQLKEAFLEFRAGFGMPLVSFIGYNSTPCMERPERFNQYAENVANPTLSPMILELRNLYLRYGLICSASKTVAAHAARHDDQKKEIEQDYRHKHAAYMMEVARLLKNGEYMLRLVRKQNREPRQAYYSWIATNLTDILLPRKQMENILQSANVSNYSGLPLFVSLQLLVGDPDSASDVFLGTSPKYGEIYGGLKLYLKDLDLFLQFETVFHRRKWQLRLAERLLHCCSNKEAERRITLLREKQKVSSNIVTENSNYRELIEGELPVSVQGKTVVERPKNEMKITFPVSPQTRKYLERDTGKKEFYFVKLVFGSSCPLWDGTGFPEEVSSPLRGVGLSLYSFSSNTWIPISANFRFRYVVSRLTAFASQAAIVARQSITYHSDRNAPNHFSEPESDEEED</sequence>
<dbReference type="Proteomes" id="UP000245771">
    <property type="component" value="Unassembled WGS sequence"/>
</dbReference>
<evidence type="ECO:0000313" key="1">
    <source>
        <dbReference type="EMBL" id="PWN36463.1"/>
    </source>
</evidence>
<proteinExistence type="predicted"/>
<evidence type="ECO:0000313" key="2">
    <source>
        <dbReference type="Proteomes" id="UP000245771"/>
    </source>
</evidence>
<protein>
    <submittedName>
        <fullName evidence="1">Uncharacterized protein</fullName>
    </submittedName>
</protein>
<name>A0A316VJI6_9BASI</name>
<dbReference type="InParanoid" id="A0A316VJI6"/>